<comment type="caution">
    <text evidence="1">The sequence shown here is derived from an EMBL/GenBank/DDBJ whole genome shotgun (WGS) entry which is preliminary data.</text>
</comment>
<accession>A0ABR5N1W3</accession>
<evidence type="ECO:0000313" key="2">
    <source>
        <dbReference type="Proteomes" id="UP000051063"/>
    </source>
</evidence>
<proteinExistence type="predicted"/>
<keyword evidence="2" id="KW-1185">Reference proteome</keyword>
<gene>
    <name evidence="1" type="ORF">AN963_24165</name>
</gene>
<dbReference type="InterPro" id="IPR025365">
    <property type="entry name" value="DUF4269"/>
</dbReference>
<sequence>MTNWRDLSYLLTGTSRQQAAWKAISHNNVIATLQAYDPVLAGTIPLNIDVDASDLDIICTSHDLDQFDADVRAAYSHKEGYQETRLFIQGRQTSVIGFYDTGFWFELFAQPLPVEQQNAYRHMVIESRLLRLGGDAAYREIKLLKQQGIKTEPAFARYFGIPGDDPYQALLEMEHLSIEELQSYML</sequence>
<dbReference type="EMBL" id="LJJB01000013">
    <property type="protein sequence ID" value="KQL44495.1"/>
    <property type="molecule type" value="Genomic_DNA"/>
</dbReference>
<organism evidence="1 2">
    <name type="scientific">Brevibacillus choshinensis</name>
    <dbReference type="NCBI Taxonomy" id="54911"/>
    <lineage>
        <taxon>Bacteria</taxon>
        <taxon>Bacillati</taxon>
        <taxon>Bacillota</taxon>
        <taxon>Bacilli</taxon>
        <taxon>Bacillales</taxon>
        <taxon>Paenibacillaceae</taxon>
        <taxon>Brevibacillus</taxon>
    </lineage>
</organism>
<protein>
    <submittedName>
        <fullName evidence="1">HIT family protein</fullName>
    </submittedName>
</protein>
<dbReference type="Proteomes" id="UP000051063">
    <property type="component" value="Unassembled WGS sequence"/>
</dbReference>
<dbReference type="Pfam" id="PF14091">
    <property type="entry name" value="DUF4269"/>
    <property type="match status" value="1"/>
</dbReference>
<evidence type="ECO:0000313" key="1">
    <source>
        <dbReference type="EMBL" id="KQL44495.1"/>
    </source>
</evidence>
<reference evidence="1 2" key="1">
    <citation type="submission" date="2015-09" db="EMBL/GenBank/DDBJ databases">
        <title>Genome sequencing project for genomic taxonomy and phylogenomics of Bacillus-like bacteria.</title>
        <authorList>
            <person name="Liu B."/>
            <person name="Wang J."/>
            <person name="Zhu Y."/>
            <person name="Liu G."/>
            <person name="Chen Q."/>
            <person name="Chen Z."/>
            <person name="Lan J."/>
            <person name="Che J."/>
            <person name="Ge C."/>
            <person name="Shi H."/>
            <person name="Pan Z."/>
            <person name="Liu X."/>
        </authorList>
    </citation>
    <scope>NUCLEOTIDE SEQUENCE [LARGE SCALE GENOMIC DNA]</scope>
    <source>
        <strain evidence="1 2">DSM 8552</strain>
    </source>
</reference>
<name>A0ABR5N1W3_BRECH</name>
<dbReference type="RefSeq" id="WP_055747081.1">
    <property type="nucleotide sequence ID" value="NZ_LJJB01000013.1"/>
</dbReference>